<organism evidence="6 7">
    <name type="scientific">Secundilactobacillus kimchicus JCM 15530</name>
    <dbReference type="NCBI Taxonomy" id="1302272"/>
    <lineage>
        <taxon>Bacteria</taxon>
        <taxon>Bacillati</taxon>
        <taxon>Bacillota</taxon>
        <taxon>Bacilli</taxon>
        <taxon>Lactobacillales</taxon>
        <taxon>Lactobacillaceae</taxon>
        <taxon>Secundilactobacillus</taxon>
    </lineage>
</organism>
<dbReference type="FunFam" id="1.10.10.10:FF:000001">
    <property type="entry name" value="LysR family transcriptional regulator"/>
    <property type="match status" value="1"/>
</dbReference>
<evidence type="ECO:0000256" key="3">
    <source>
        <dbReference type="ARBA" id="ARBA00023125"/>
    </source>
</evidence>
<evidence type="ECO:0000313" key="7">
    <source>
        <dbReference type="Proteomes" id="UP000050911"/>
    </source>
</evidence>
<dbReference type="RefSeq" id="WP_056941973.1">
    <property type="nucleotide sequence ID" value="NZ_AZCX01000002.1"/>
</dbReference>
<keyword evidence="2" id="KW-0805">Transcription regulation</keyword>
<dbReference type="SUPFAM" id="SSF46785">
    <property type="entry name" value="Winged helix' DNA-binding domain"/>
    <property type="match status" value="1"/>
</dbReference>
<dbReference type="Gene3D" id="1.10.10.10">
    <property type="entry name" value="Winged helix-like DNA-binding domain superfamily/Winged helix DNA-binding domain"/>
    <property type="match status" value="1"/>
</dbReference>
<keyword evidence="3" id="KW-0238">DNA-binding</keyword>
<accession>A0A0R1HQI6</accession>
<evidence type="ECO:0000259" key="5">
    <source>
        <dbReference type="PROSITE" id="PS50931"/>
    </source>
</evidence>
<dbReference type="PROSITE" id="PS50931">
    <property type="entry name" value="HTH_LYSR"/>
    <property type="match status" value="1"/>
</dbReference>
<comment type="caution">
    <text evidence="6">The sequence shown here is derived from an EMBL/GenBank/DDBJ whole genome shotgun (WGS) entry which is preliminary data.</text>
</comment>
<dbReference type="SUPFAM" id="SSF53850">
    <property type="entry name" value="Periplasmic binding protein-like II"/>
    <property type="match status" value="1"/>
</dbReference>
<dbReference type="PRINTS" id="PR00039">
    <property type="entry name" value="HTHLYSR"/>
</dbReference>
<dbReference type="InterPro" id="IPR036390">
    <property type="entry name" value="WH_DNA-bd_sf"/>
</dbReference>
<sequence>MQTRDLDYFIAVAKNLSFTGAAKQFQVTQPTITLAIKRLESQFDTPLFLRDKKQNSIQLSTAGSQLLVHANRIKQDIAEAQREIDNLKKEVIPLGLPPIIATYFFPKYVPKLIQKNLLGQINPVTIGSDKLLDELVSGTINIALIAHAPAITQSNRWGEIGQKILLAKHSFSIIDNVQQPLISKTGPLLPEEFLNLPLIALDDNFIHATVMNYLFEQGDFNKKIIFRTSEIQSLKKMVEAGAGIGLLTDLAIDNDDPLIQHSILFDAPLSFNVYLAYRSSHILSPIEKKIVSIFVN</sequence>
<dbReference type="OrthoDB" id="9803735at2"/>
<dbReference type="GO" id="GO:0003700">
    <property type="term" value="F:DNA-binding transcription factor activity"/>
    <property type="evidence" value="ECO:0007669"/>
    <property type="project" value="InterPro"/>
</dbReference>
<dbReference type="Proteomes" id="UP000050911">
    <property type="component" value="Unassembled WGS sequence"/>
</dbReference>
<dbReference type="AlphaFoldDB" id="A0A0R1HQI6"/>
<proteinExistence type="inferred from homology"/>
<dbReference type="Gene3D" id="3.40.190.10">
    <property type="entry name" value="Periplasmic binding protein-like II"/>
    <property type="match status" value="2"/>
</dbReference>
<feature type="domain" description="HTH lysR-type" evidence="5">
    <location>
        <begin position="1"/>
        <end position="60"/>
    </location>
</feature>
<evidence type="ECO:0000313" key="6">
    <source>
        <dbReference type="EMBL" id="KRK48748.1"/>
    </source>
</evidence>
<reference evidence="6 7" key="1">
    <citation type="journal article" date="2015" name="Genome Announc.">
        <title>Expanding the biotechnology potential of lactobacilli through comparative genomics of 213 strains and associated genera.</title>
        <authorList>
            <person name="Sun Z."/>
            <person name="Harris H.M."/>
            <person name="McCann A."/>
            <person name="Guo C."/>
            <person name="Argimon S."/>
            <person name="Zhang W."/>
            <person name="Yang X."/>
            <person name="Jeffery I.B."/>
            <person name="Cooney J.C."/>
            <person name="Kagawa T.F."/>
            <person name="Liu W."/>
            <person name="Song Y."/>
            <person name="Salvetti E."/>
            <person name="Wrobel A."/>
            <person name="Rasinkangas P."/>
            <person name="Parkhill J."/>
            <person name="Rea M.C."/>
            <person name="O'Sullivan O."/>
            <person name="Ritari J."/>
            <person name="Douillard F.P."/>
            <person name="Paul Ross R."/>
            <person name="Yang R."/>
            <person name="Briner A.E."/>
            <person name="Felis G.E."/>
            <person name="de Vos W.M."/>
            <person name="Barrangou R."/>
            <person name="Klaenhammer T.R."/>
            <person name="Caufield P.W."/>
            <person name="Cui Y."/>
            <person name="Zhang H."/>
            <person name="O'Toole P.W."/>
        </authorList>
    </citation>
    <scope>NUCLEOTIDE SEQUENCE [LARGE SCALE GENOMIC DNA]</scope>
    <source>
        <strain evidence="6 7">JCM 15530</strain>
    </source>
</reference>
<gene>
    <name evidence="6" type="ORF">FC96_GL001067</name>
</gene>
<dbReference type="GO" id="GO:0003677">
    <property type="term" value="F:DNA binding"/>
    <property type="evidence" value="ECO:0007669"/>
    <property type="project" value="UniProtKB-KW"/>
</dbReference>
<dbReference type="STRING" id="1302272.FC96_GL001067"/>
<evidence type="ECO:0000256" key="4">
    <source>
        <dbReference type="ARBA" id="ARBA00023163"/>
    </source>
</evidence>
<evidence type="ECO:0000256" key="2">
    <source>
        <dbReference type="ARBA" id="ARBA00023015"/>
    </source>
</evidence>
<dbReference type="InterPro" id="IPR050950">
    <property type="entry name" value="HTH-type_LysR_regulators"/>
</dbReference>
<dbReference type="Pfam" id="PF03466">
    <property type="entry name" value="LysR_substrate"/>
    <property type="match status" value="1"/>
</dbReference>
<dbReference type="Pfam" id="PF00126">
    <property type="entry name" value="HTH_1"/>
    <property type="match status" value="1"/>
</dbReference>
<evidence type="ECO:0000256" key="1">
    <source>
        <dbReference type="ARBA" id="ARBA00009437"/>
    </source>
</evidence>
<dbReference type="PANTHER" id="PTHR30419">
    <property type="entry name" value="HTH-TYPE TRANSCRIPTIONAL REGULATOR YBHD"/>
    <property type="match status" value="1"/>
</dbReference>
<comment type="similarity">
    <text evidence="1">Belongs to the LysR transcriptional regulatory family.</text>
</comment>
<keyword evidence="4" id="KW-0804">Transcription</keyword>
<keyword evidence="7" id="KW-1185">Reference proteome</keyword>
<dbReference type="PATRIC" id="fig|1302272.5.peg.1073"/>
<dbReference type="InterPro" id="IPR000847">
    <property type="entry name" value="LysR_HTH_N"/>
</dbReference>
<dbReference type="InterPro" id="IPR005119">
    <property type="entry name" value="LysR_subst-bd"/>
</dbReference>
<protein>
    <submittedName>
        <fullName evidence="6">Transcriptional regulator, LysR family</fullName>
    </submittedName>
</protein>
<name>A0A0R1HQI6_9LACO</name>
<dbReference type="GO" id="GO:0005829">
    <property type="term" value="C:cytosol"/>
    <property type="evidence" value="ECO:0007669"/>
    <property type="project" value="TreeGrafter"/>
</dbReference>
<dbReference type="EMBL" id="AZCX01000002">
    <property type="protein sequence ID" value="KRK48748.1"/>
    <property type="molecule type" value="Genomic_DNA"/>
</dbReference>
<dbReference type="InterPro" id="IPR036388">
    <property type="entry name" value="WH-like_DNA-bd_sf"/>
</dbReference>